<evidence type="ECO:0000313" key="2">
    <source>
        <dbReference type="Proteomes" id="UP000588604"/>
    </source>
</evidence>
<name>A0A841MJB3_9BACT</name>
<gene>
    <name evidence="1" type="ORF">FHS59_000569</name>
</gene>
<dbReference type="RefSeq" id="WP_184492900.1">
    <property type="nucleotide sequence ID" value="NZ_JACIJO010000001.1"/>
</dbReference>
<accession>A0A841MJB3</accession>
<comment type="caution">
    <text evidence="1">The sequence shown here is derived from an EMBL/GenBank/DDBJ whole genome shotgun (WGS) entry which is preliminary data.</text>
</comment>
<reference evidence="1 2" key="1">
    <citation type="submission" date="2020-08" db="EMBL/GenBank/DDBJ databases">
        <title>Genomic Encyclopedia of Type Strains, Phase IV (KMG-IV): sequencing the most valuable type-strain genomes for metagenomic binning, comparative biology and taxonomic classification.</title>
        <authorList>
            <person name="Goeker M."/>
        </authorList>
    </citation>
    <scope>NUCLEOTIDE SEQUENCE [LARGE SCALE GENOMIC DNA]</scope>
    <source>
        <strain evidence="1 2">DSM 102044</strain>
    </source>
</reference>
<organism evidence="1 2">
    <name type="scientific">Algoriphagus iocasae</name>
    <dbReference type="NCBI Taxonomy" id="1836499"/>
    <lineage>
        <taxon>Bacteria</taxon>
        <taxon>Pseudomonadati</taxon>
        <taxon>Bacteroidota</taxon>
        <taxon>Cytophagia</taxon>
        <taxon>Cytophagales</taxon>
        <taxon>Cyclobacteriaceae</taxon>
        <taxon>Algoriphagus</taxon>
    </lineage>
</organism>
<sequence length="111" mass="12390">MGLYIFNLSADTPDPKSPHIAEDLTINDQESIVEVLVETVLGFEDTFEEFDDPDGEEQNNKSVQKVVLALHNPAELQQLLNSPFEVETRFSDLKIALSIGFHHIDSPPPNS</sequence>
<dbReference type="EMBL" id="JACIJO010000001">
    <property type="protein sequence ID" value="MBB6324954.1"/>
    <property type="molecule type" value="Genomic_DNA"/>
</dbReference>
<proteinExistence type="predicted"/>
<protein>
    <submittedName>
        <fullName evidence="1">Uncharacterized protein</fullName>
    </submittedName>
</protein>
<dbReference type="Proteomes" id="UP000588604">
    <property type="component" value="Unassembled WGS sequence"/>
</dbReference>
<keyword evidence="2" id="KW-1185">Reference proteome</keyword>
<dbReference type="AlphaFoldDB" id="A0A841MJB3"/>
<evidence type="ECO:0000313" key="1">
    <source>
        <dbReference type="EMBL" id="MBB6324954.1"/>
    </source>
</evidence>